<feature type="chain" id="PRO_5015044370" evidence="1">
    <location>
        <begin position="20"/>
        <end position="100"/>
    </location>
</feature>
<evidence type="ECO:0000313" key="2">
    <source>
        <dbReference type="EMBL" id="ALP39488.1"/>
    </source>
</evidence>
<evidence type="ECO:0000313" key="3">
    <source>
        <dbReference type="Proteomes" id="UP000058114"/>
    </source>
</evidence>
<organism evidence="2 3">
    <name type="scientific">Aeromonas schubertii</name>
    <dbReference type="NCBI Taxonomy" id="652"/>
    <lineage>
        <taxon>Bacteria</taxon>
        <taxon>Pseudomonadati</taxon>
        <taxon>Pseudomonadota</taxon>
        <taxon>Gammaproteobacteria</taxon>
        <taxon>Aeromonadales</taxon>
        <taxon>Aeromonadaceae</taxon>
        <taxon>Aeromonas</taxon>
    </lineage>
</organism>
<dbReference type="AlphaFoldDB" id="A0A0S2SCS3"/>
<dbReference type="Proteomes" id="UP000058114">
    <property type="component" value="Chromosome"/>
</dbReference>
<dbReference type="KEGG" id="asr:WL1483_69"/>
<dbReference type="RefSeq" id="WP_050665675.1">
    <property type="nucleotide sequence ID" value="NZ_CDDB01000030.1"/>
</dbReference>
<dbReference type="EMBL" id="CP013067">
    <property type="protein sequence ID" value="ALP39488.1"/>
    <property type="molecule type" value="Genomic_DNA"/>
</dbReference>
<dbReference type="OrthoDB" id="5588616at2"/>
<reference evidence="2 3" key="2">
    <citation type="journal article" date="2016" name="Genome Announc.">
        <title>Complete Genome Sequence of the Highly Virulent Aeromonas schubertii Strain WL1483, Isolated from Diseased Snakehead Fish (Channa argus) in China.</title>
        <authorList>
            <person name="Liu L."/>
            <person name="Li N."/>
            <person name="Zhang D."/>
            <person name="Fu X."/>
            <person name="Shi C."/>
            <person name="Lin Q."/>
            <person name="Hao G."/>
        </authorList>
    </citation>
    <scope>NUCLEOTIDE SEQUENCE [LARGE SCALE GENOMIC DNA]</scope>
    <source>
        <strain evidence="2 3">WL1483</strain>
    </source>
</reference>
<gene>
    <name evidence="2" type="ORF">WL1483_69</name>
</gene>
<name>A0A0S2SCS3_9GAMM</name>
<dbReference type="PATRIC" id="fig|652.5.peg.1989"/>
<feature type="signal peptide" evidence="1">
    <location>
        <begin position="1"/>
        <end position="19"/>
    </location>
</feature>
<protein>
    <submittedName>
        <fullName evidence="2">Uncharacterized protein</fullName>
    </submittedName>
</protein>
<reference evidence="3" key="1">
    <citation type="submission" date="2015-10" db="EMBL/GenBank/DDBJ databases">
        <title>Complete Genome Sequence of Aeromonas schubertii strain WL1483.</title>
        <authorList>
            <person name="Liu L."/>
        </authorList>
    </citation>
    <scope>NUCLEOTIDE SEQUENCE [LARGE SCALE GENOMIC DNA]</scope>
    <source>
        <strain evidence="3">WL1483</strain>
    </source>
</reference>
<evidence type="ECO:0000256" key="1">
    <source>
        <dbReference type="SAM" id="SignalP"/>
    </source>
</evidence>
<accession>A0A0S2SCS3</accession>
<proteinExistence type="predicted"/>
<sequence length="100" mass="11092">MKPGYALLLTFALTVPVGAAVVDREAEQARLDAACASARQQLVDEGRSQRIALCVNEGKSQAGCEHDFARFGEREGNKRPDFSKVPACMQAEQYRKSYRR</sequence>
<keyword evidence="1" id="KW-0732">Signal</keyword>
<dbReference type="STRING" id="652.WL1483_69"/>